<evidence type="ECO:0000256" key="5">
    <source>
        <dbReference type="ARBA" id="ARBA00022692"/>
    </source>
</evidence>
<dbReference type="Proteomes" id="UP001225646">
    <property type="component" value="Unassembled WGS sequence"/>
</dbReference>
<keyword evidence="4" id="KW-1003">Cell membrane</keyword>
<keyword evidence="6 9" id="KW-1133">Transmembrane helix</keyword>
<keyword evidence="7 9" id="KW-0472">Membrane</keyword>
<dbReference type="PRINTS" id="PR00812">
    <property type="entry name" value="BCTERIALGSPF"/>
</dbReference>
<feature type="domain" description="Type II secretion system protein GspF" evidence="10">
    <location>
        <begin position="68"/>
        <end position="191"/>
    </location>
</feature>
<dbReference type="PROSITE" id="PS00874">
    <property type="entry name" value="T2SP_F"/>
    <property type="match status" value="1"/>
</dbReference>
<keyword evidence="5 8" id="KW-0812">Transmembrane</keyword>
<dbReference type="Gene3D" id="1.20.81.30">
    <property type="entry name" value="Type II secretion system (T2SS), domain F"/>
    <property type="match status" value="2"/>
</dbReference>
<comment type="similarity">
    <text evidence="2 8">Belongs to the GSP F family.</text>
</comment>
<feature type="transmembrane region" description="Helical" evidence="9">
    <location>
        <begin position="167"/>
        <end position="190"/>
    </location>
</feature>
<sequence length="402" mass="45688">MPLFNYEARDRKGKVHRGVLKANSKQELQQKLLKKNLRLLHANEKKESIWTKEIYIGSPVKPIDFIIFLRQFAILIKSGVSIVESTRILGAQTESKTLKKALQKIEVELREGSSLSSACQHHPHIFSPLFVHMLQAGEVSGTMDTTLERLADYFDKQYRTKQKVKSALTYPAVISIITVCIVTFLLIYVIPTFVDLFEQFDGELPFITRVVIGTSNWFIEQFWLVLILILIFVISFSIFFYTKSIRIYLDNVILKMPLIGKLYQKSIIARFSRTFSSLLASSVPILESLTLTEKIVGNEVIAKVLRKARNSIETGNSLTEPMKEHWAIPPLVTQMVAIGEKTGSLDYMLSKVADFYEAEVETATDQFKALLEPMMIIFLAVIVGTVVLAIVVPMFQIFNNIQ</sequence>
<proteinExistence type="inferred from homology"/>
<dbReference type="EMBL" id="JAUSTR010000010">
    <property type="protein sequence ID" value="MDQ0163154.1"/>
    <property type="molecule type" value="Genomic_DNA"/>
</dbReference>
<dbReference type="InterPro" id="IPR042094">
    <property type="entry name" value="T2SS_GspF_sf"/>
</dbReference>
<protein>
    <submittedName>
        <fullName evidence="11">Type IV pilus assembly protein PilC</fullName>
    </submittedName>
</protein>
<keyword evidence="12" id="KW-1185">Reference proteome</keyword>
<dbReference type="Pfam" id="PF00482">
    <property type="entry name" value="T2SSF"/>
    <property type="match status" value="2"/>
</dbReference>
<evidence type="ECO:0000256" key="2">
    <source>
        <dbReference type="ARBA" id="ARBA00005745"/>
    </source>
</evidence>
<feature type="domain" description="Type II secretion system protein GspF" evidence="10">
    <location>
        <begin position="271"/>
        <end position="393"/>
    </location>
</feature>
<evidence type="ECO:0000256" key="3">
    <source>
        <dbReference type="ARBA" id="ARBA00022448"/>
    </source>
</evidence>
<dbReference type="InterPro" id="IPR003004">
    <property type="entry name" value="GspF/PilC"/>
</dbReference>
<evidence type="ECO:0000256" key="1">
    <source>
        <dbReference type="ARBA" id="ARBA00004651"/>
    </source>
</evidence>
<reference evidence="11 12" key="1">
    <citation type="submission" date="2023-07" db="EMBL/GenBank/DDBJ databases">
        <title>Genomic Encyclopedia of Type Strains, Phase IV (KMG-IV): sequencing the most valuable type-strain genomes for metagenomic binning, comparative biology and taxonomic classification.</title>
        <authorList>
            <person name="Goeker M."/>
        </authorList>
    </citation>
    <scope>NUCLEOTIDE SEQUENCE [LARGE SCALE GENOMIC DNA]</scope>
    <source>
        <strain evidence="11 12">DSM 19092</strain>
    </source>
</reference>
<comment type="subcellular location">
    <subcellularLocation>
        <location evidence="1 8">Cell membrane</location>
        <topology evidence="1 8">Multi-pass membrane protein</topology>
    </subcellularLocation>
</comment>
<feature type="transmembrane region" description="Helical" evidence="9">
    <location>
        <begin position="222"/>
        <end position="241"/>
    </location>
</feature>
<dbReference type="PANTHER" id="PTHR30012:SF0">
    <property type="entry name" value="TYPE II SECRETION SYSTEM PROTEIN F-RELATED"/>
    <property type="match status" value="1"/>
</dbReference>
<dbReference type="PANTHER" id="PTHR30012">
    <property type="entry name" value="GENERAL SECRETION PATHWAY PROTEIN"/>
    <property type="match status" value="1"/>
</dbReference>
<comment type="caution">
    <text evidence="11">The sequence shown here is derived from an EMBL/GenBank/DDBJ whole genome shotgun (WGS) entry which is preliminary data.</text>
</comment>
<dbReference type="RefSeq" id="WP_419152326.1">
    <property type="nucleotide sequence ID" value="NZ_JAUSTR010000010.1"/>
</dbReference>
<keyword evidence="3 8" id="KW-0813">Transport</keyword>
<evidence type="ECO:0000313" key="11">
    <source>
        <dbReference type="EMBL" id="MDQ0163154.1"/>
    </source>
</evidence>
<dbReference type="InterPro" id="IPR001992">
    <property type="entry name" value="T2SS_GspF/T4SS_PilC_CS"/>
</dbReference>
<evidence type="ECO:0000259" key="10">
    <source>
        <dbReference type="Pfam" id="PF00482"/>
    </source>
</evidence>
<evidence type="ECO:0000256" key="8">
    <source>
        <dbReference type="RuleBase" id="RU003923"/>
    </source>
</evidence>
<name>A0ABT9VQA5_9BACI</name>
<organism evidence="11 12">
    <name type="scientific">Aeribacillus alveayuensis</name>
    <dbReference type="NCBI Taxonomy" id="279215"/>
    <lineage>
        <taxon>Bacteria</taxon>
        <taxon>Bacillati</taxon>
        <taxon>Bacillota</taxon>
        <taxon>Bacilli</taxon>
        <taxon>Bacillales</taxon>
        <taxon>Bacillaceae</taxon>
        <taxon>Aeribacillus</taxon>
    </lineage>
</organism>
<dbReference type="InterPro" id="IPR018076">
    <property type="entry name" value="T2SS_GspF_dom"/>
</dbReference>
<gene>
    <name evidence="11" type="ORF">J2S06_002232</name>
</gene>
<accession>A0ABT9VQA5</accession>
<feature type="transmembrane region" description="Helical" evidence="9">
    <location>
        <begin position="376"/>
        <end position="398"/>
    </location>
</feature>
<evidence type="ECO:0000256" key="7">
    <source>
        <dbReference type="ARBA" id="ARBA00023136"/>
    </source>
</evidence>
<evidence type="ECO:0000256" key="4">
    <source>
        <dbReference type="ARBA" id="ARBA00022475"/>
    </source>
</evidence>
<evidence type="ECO:0000256" key="9">
    <source>
        <dbReference type="SAM" id="Phobius"/>
    </source>
</evidence>
<evidence type="ECO:0000313" key="12">
    <source>
        <dbReference type="Proteomes" id="UP001225646"/>
    </source>
</evidence>
<evidence type="ECO:0000256" key="6">
    <source>
        <dbReference type="ARBA" id="ARBA00022989"/>
    </source>
</evidence>